<dbReference type="AlphaFoldDB" id="A0A3R5X2C4"/>
<dbReference type="InterPro" id="IPR041988">
    <property type="entry name" value="Ribosomal_uL24_KOW"/>
</dbReference>
<evidence type="ECO:0000313" key="7">
    <source>
        <dbReference type="EMBL" id="QAR32789.1"/>
    </source>
</evidence>
<dbReference type="SUPFAM" id="SSF50104">
    <property type="entry name" value="Translation proteins SH3-like domain"/>
    <property type="match status" value="1"/>
</dbReference>
<dbReference type="InterPro" id="IPR014722">
    <property type="entry name" value="Rib_uL2_dom2"/>
</dbReference>
<evidence type="ECO:0000259" key="6">
    <source>
        <dbReference type="SMART" id="SM00739"/>
    </source>
</evidence>
<dbReference type="GO" id="GO:0006412">
    <property type="term" value="P:translation"/>
    <property type="evidence" value="ECO:0007669"/>
    <property type="project" value="UniProtKB-UniRule"/>
</dbReference>
<dbReference type="PANTHER" id="PTHR12903">
    <property type="entry name" value="MITOCHONDRIAL RIBOSOMAL PROTEIN L24"/>
    <property type="match status" value="1"/>
</dbReference>
<accession>A0A3R5X2C4</accession>
<dbReference type="Pfam" id="PF00467">
    <property type="entry name" value="KOW"/>
    <property type="match status" value="1"/>
</dbReference>
<dbReference type="Proteomes" id="UP000287502">
    <property type="component" value="Chromosome"/>
</dbReference>
<reference evidence="7 8" key="1">
    <citation type="submission" date="2019-01" db="EMBL/GenBank/DDBJ databases">
        <title>Geovibrio thiophilus DSM 11263, complete genome.</title>
        <authorList>
            <person name="Spring S."/>
            <person name="Bunk B."/>
            <person name="Sproer C."/>
        </authorList>
    </citation>
    <scope>NUCLEOTIDE SEQUENCE [LARGE SCALE GENOMIC DNA]</scope>
    <source>
        <strain evidence="7 8">DSM 11263</strain>
    </source>
</reference>
<dbReference type="KEGG" id="gtl:EP073_05055"/>
<proteinExistence type="inferred from homology"/>
<dbReference type="InterPro" id="IPR003256">
    <property type="entry name" value="Ribosomal_uL24"/>
</dbReference>
<evidence type="ECO:0000256" key="1">
    <source>
        <dbReference type="ARBA" id="ARBA00010618"/>
    </source>
</evidence>
<dbReference type="InterPro" id="IPR008991">
    <property type="entry name" value="Translation_prot_SH3-like_sf"/>
</dbReference>
<dbReference type="HAMAP" id="MF_01326_B">
    <property type="entry name" value="Ribosomal_uL24_B"/>
    <property type="match status" value="1"/>
</dbReference>
<evidence type="ECO:0000256" key="4">
    <source>
        <dbReference type="ARBA" id="ARBA00035206"/>
    </source>
</evidence>
<comment type="function">
    <text evidence="5">One of two assembly initiator proteins, it binds directly to the 5'-end of the 23S rRNA, where it nucleates assembly of the 50S subunit.</text>
</comment>
<feature type="domain" description="KOW" evidence="6">
    <location>
        <begin position="6"/>
        <end position="33"/>
    </location>
</feature>
<comment type="function">
    <text evidence="5">One of the proteins that surrounds the polypeptide exit tunnel on the outside of the subunit.</text>
</comment>
<dbReference type="EMBL" id="CP035108">
    <property type="protein sequence ID" value="QAR32789.1"/>
    <property type="molecule type" value="Genomic_DNA"/>
</dbReference>
<keyword evidence="5" id="KW-0699">rRNA-binding</keyword>
<evidence type="ECO:0000256" key="5">
    <source>
        <dbReference type="HAMAP-Rule" id="MF_01326"/>
    </source>
</evidence>
<keyword evidence="2 5" id="KW-0689">Ribosomal protein</keyword>
<evidence type="ECO:0000256" key="2">
    <source>
        <dbReference type="ARBA" id="ARBA00022980"/>
    </source>
</evidence>
<sequence length="109" mass="12143">MQAKYKIKKDDTVIVTTGKDKGKIAKILKVDRKNGKVILENTNVVKRHTKPGPLNPEGGIVEKEMPVDISNVMYYSQKSKKGTRLGVKTLENGKKARFAKCDGEVIDKD</sequence>
<dbReference type="InterPro" id="IPR057264">
    <property type="entry name" value="Ribosomal_uL24_C"/>
</dbReference>
<dbReference type="NCBIfam" id="TIGR01079">
    <property type="entry name" value="rplX_bact"/>
    <property type="match status" value="1"/>
</dbReference>
<keyword evidence="3 5" id="KW-0687">Ribonucleoprotein</keyword>
<dbReference type="Pfam" id="PF17136">
    <property type="entry name" value="ribosomal_L24"/>
    <property type="match status" value="1"/>
</dbReference>
<evidence type="ECO:0000313" key="8">
    <source>
        <dbReference type="Proteomes" id="UP000287502"/>
    </source>
</evidence>
<dbReference type="CDD" id="cd06089">
    <property type="entry name" value="KOW_RPL26"/>
    <property type="match status" value="1"/>
</dbReference>
<evidence type="ECO:0000256" key="3">
    <source>
        <dbReference type="ARBA" id="ARBA00023274"/>
    </source>
</evidence>
<dbReference type="SMART" id="SM00739">
    <property type="entry name" value="KOW"/>
    <property type="match status" value="1"/>
</dbReference>
<name>A0A3R5X2C4_9BACT</name>
<organism evidence="7 8">
    <name type="scientific">Geovibrio thiophilus</name>
    <dbReference type="NCBI Taxonomy" id="139438"/>
    <lineage>
        <taxon>Bacteria</taxon>
        <taxon>Pseudomonadati</taxon>
        <taxon>Deferribacterota</taxon>
        <taxon>Deferribacteres</taxon>
        <taxon>Deferribacterales</taxon>
        <taxon>Geovibrionaceae</taxon>
        <taxon>Geovibrio</taxon>
    </lineage>
</organism>
<dbReference type="GO" id="GO:0005840">
    <property type="term" value="C:ribosome"/>
    <property type="evidence" value="ECO:0007669"/>
    <property type="project" value="UniProtKB-KW"/>
</dbReference>
<gene>
    <name evidence="5" type="primary">rplX</name>
    <name evidence="7" type="ORF">EP073_05055</name>
</gene>
<keyword evidence="8" id="KW-1185">Reference proteome</keyword>
<dbReference type="RefSeq" id="WP_128466075.1">
    <property type="nucleotide sequence ID" value="NZ_CP035108.1"/>
</dbReference>
<keyword evidence="5" id="KW-0694">RNA-binding</keyword>
<dbReference type="OrthoDB" id="9807419at2"/>
<dbReference type="Gene3D" id="2.30.30.30">
    <property type="match status" value="1"/>
</dbReference>
<dbReference type="InterPro" id="IPR005824">
    <property type="entry name" value="KOW"/>
</dbReference>
<protein>
    <recommendedName>
        <fullName evidence="4 5">Large ribosomal subunit protein uL24</fullName>
    </recommendedName>
</protein>
<dbReference type="GO" id="GO:0003735">
    <property type="term" value="F:structural constituent of ribosome"/>
    <property type="evidence" value="ECO:0007669"/>
    <property type="project" value="InterPro"/>
</dbReference>
<dbReference type="GO" id="GO:0019843">
    <property type="term" value="F:rRNA binding"/>
    <property type="evidence" value="ECO:0007669"/>
    <property type="project" value="UniProtKB-UniRule"/>
</dbReference>
<comment type="similarity">
    <text evidence="1 5">Belongs to the universal ribosomal protein uL24 family.</text>
</comment>
<comment type="subunit">
    <text evidence="5">Part of the 50S ribosomal subunit.</text>
</comment>
<dbReference type="GO" id="GO:1990904">
    <property type="term" value="C:ribonucleoprotein complex"/>
    <property type="evidence" value="ECO:0007669"/>
    <property type="project" value="UniProtKB-KW"/>
</dbReference>